<feature type="transmembrane region" description="Helical" evidence="1">
    <location>
        <begin position="29"/>
        <end position="47"/>
    </location>
</feature>
<keyword evidence="1" id="KW-0472">Membrane</keyword>
<reference evidence="2" key="1">
    <citation type="journal article" date="2015" name="Genome Biol. Evol.">
        <title>Organellar Genomes of White Spruce (Picea glauca): Assembly and Annotation.</title>
        <authorList>
            <person name="Jackman S.D."/>
            <person name="Warren R.L."/>
            <person name="Gibb E.A."/>
            <person name="Vandervalk B.P."/>
            <person name="Mohamadi H."/>
            <person name="Chu J."/>
            <person name="Raymond A."/>
            <person name="Pleasance S."/>
            <person name="Coope R."/>
            <person name="Wildung M.R."/>
            <person name="Ritland C.E."/>
            <person name="Bousquet J."/>
            <person name="Jones S.J."/>
            <person name="Bohlmann J."/>
            <person name="Birol I."/>
        </authorList>
    </citation>
    <scope>NUCLEOTIDE SEQUENCE [LARGE SCALE GENOMIC DNA]</scope>
    <source>
        <tissue evidence="2">Flushing bud</tissue>
    </source>
</reference>
<evidence type="ECO:0000313" key="2">
    <source>
        <dbReference type="EMBL" id="KUM46590.1"/>
    </source>
</evidence>
<keyword evidence="2" id="KW-0496">Mitochondrion</keyword>
<keyword evidence="1" id="KW-1133">Transmembrane helix</keyword>
<organism evidence="2">
    <name type="scientific">Picea glauca</name>
    <name type="common">White spruce</name>
    <name type="synonym">Pinus glauca</name>
    <dbReference type="NCBI Taxonomy" id="3330"/>
    <lineage>
        <taxon>Eukaryota</taxon>
        <taxon>Viridiplantae</taxon>
        <taxon>Streptophyta</taxon>
        <taxon>Embryophyta</taxon>
        <taxon>Tracheophyta</taxon>
        <taxon>Spermatophyta</taxon>
        <taxon>Pinopsida</taxon>
        <taxon>Pinidae</taxon>
        <taxon>Conifers I</taxon>
        <taxon>Pinales</taxon>
        <taxon>Pinaceae</taxon>
        <taxon>Picea</taxon>
    </lineage>
</organism>
<evidence type="ECO:0000256" key="1">
    <source>
        <dbReference type="SAM" id="Phobius"/>
    </source>
</evidence>
<proteinExistence type="predicted"/>
<dbReference type="EMBL" id="LKAM01000011">
    <property type="protein sequence ID" value="KUM46590.1"/>
    <property type="molecule type" value="Genomic_DNA"/>
</dbReference>
<comment type="caution">
    <text evidence="2">The sequence shown here is derived from an EMBL/GenBank/DDBJ whole genome shotgun (WGS) entry which is preliminary data.</text>
</comment>
<gene>
    <name evidence="2" type="ORF">ABT39_MTgene1692</name>
</gene>
<keyword evidence="1" id="KW-0812">Transmembrane</keyword>
<accession>A0A101LWF4</accession>
<name>A0A101LWF4_PICGL</name>
<dbReference type="AlphaFoldDB" id="A0A101LWF4"/>
<sequence>MLRREVCTTRELLLSALDQPEPQPQHTKLAFLVIYYLILTYFVPAPPPEQLDLLALSHLFN</sequence>
<protein>
    <submittedName>
        <fullName evidence="2">Uncharacterized protein</fullName>
    </submittedName>
</protein>
<geneLocation type="mitochondrion" evidence="2"/>